<feature type="region of interest" description="Disordered" evidence="1">
    <location>
        <begin position="1"/>
        <end position="37"/>
    </location>
</feature>
<evidence type="ECO:0000256" key="2">
    <source>
        <dbReference type="SAM" id="Phobius"/>
    </source>
</evidence>
<dbReference type="Gene3D" id="3.40.50.150">
    <property type="entry name" value="Vaccinia Virus protein VP39"/>
    <property type="match status" value="1"/>
</dbReference>
<feature type="transmembrane region" description="Helical" evidence="2">
    <location>
        <begin position="49"/>
        <end position="68"/>
    </location>
</feature>
<dbReference type="OrthoDB" id="540004at2759"/>
<dbReference type="PANTHER" id="PTHR45036">
    <property type="entry name" value="METHYLTRANSFERASE LIKE 7B"/>
    <property type="match status" value="1"/>
</dbReference>
<dbReference type="Pfam" id="PF13489">
    <property type="entry name" value="Methyltransf_23"/>
    <property type="match status" value="1"/>
</dbReference>
<organism evidence="3 4">
    <name type="scientific">Wallemia hederae</name>
    <dbReference type="NCBI Taxonomy" id="1540922"/>
    <lineage>
        <taxon>Eukaryota</taxon>
        <taxon>Fungi</taxon>
        <taxon>Dikarya</taxon>
        <taxon>Basidiomycota</taxon>
        <taxon>Wallemiomycotina</taxon>
        <taxon>Wallemiomycetes</taxon>
        <taxon>Wallemiales</taxon>
        <taxon>Wallemiaceae</taxon>
        <taxon>Wallemia</taxon>
    </lineage>
</organism>
<keyword evidence="2" id="KW-0472">Membrane</keyword>
<dbReference type="AlphaFoldDB" id="A0A4T0FEV8"/>
<dbReference type="CDD" id="cd02440">
    <property type="entry name" value="AdoMet_MTases"/>
    <property type="match status" value="1"/>
</dbReference>
<gene>
    <name evidence="3" type="ORF">E3P99_03712</name>
</gene>
<protein>
    <recommendedName>
        <fullName evidence="5">Methyltransferase type 11 domain-containing protein</fullName>
    </recommendedName>
</protein>
<dbReference type="PANTHER" id="PTHR45036:SF1">
    <property type="entry name" value="METHYLTRANSFERASE LIKE 7A"/>
    <property type="match status" value="1"/>
</dbReference>
<proteinExistence type="predicted"/>
<dbReference type="EMBL" id="SPNW01000083">
    <property type="protein sequence ID" value="TIA86350.1"/>
    <property type="molecule type" value="Genomic_DNA"/>
</dbReference>
<evidence type="ECO:0000256" key="1">
    <source>
        <dbReference type="SAM" id="MobiDB-lite"/>
    </source>
</evidence>
<keyword evidence="2" id="KW-1133">Transmembrane helix</keyword>
<reference evidence="3 4" key="1">
    <citation type="submission" date="2019-03" db="EMBL/GenBank/DDBJ databases">
        <title>Sequencing 23 genomes of Wallemia ichthyophaga.</title>
        <authorList>
            <person name="Gostincar C."/>
        </authorList>
    </citation>
    <scope>NUCLEOTIDE SEQUENCE [LARGE SCALE GENOMIC DNA]</scope>
    <source>
        <strain evidence="3 4">EXF-5753</strain>
    </source>
</reference>
<feature type="compositionally biased region" description="Basic and acidic residues" evidence="1">
    <location>
        <begin position="8"/>
        <end position="24"/>
    </location>
</feature>
<accession>A0A4T0FEV8</accession>
<dbReference type="SUPFAM" id="SSF53335">
    <property type="entry name" value="S-adenosyl-L-methionine-dependent methyltransferases"/>
    <property type="match status" value="1"/>
</dbReference>
<evidence type="ECO:0000313" key="3">
    <source>
        <dbReference type="EMBL" id="TIA86350.1"/>
    </source>
</evidence>
<name>A0A4T0FEV8_9BASI</name>
<keyword evidence="4" id="KW-1185">Reference proteome</keyword>
<sequence length="302" mass="33976">MASVVEASYRKRLEKKEKDVKASQECRLSSDPPSSPPLSQRLIDALRPFLIVLMIFVKGIPGAIFYQLSHPSIHLFNPFRWIRLVQEHGFAKILAFGDEIWRGYKHPLVNQASGKVLEIGAGTGENIKYYDNDKIESLYALEPEPSLNRTLAKSIVKHGYADKSLLIPVGIDDREKLSTYGVHENTFDTIVLVQVCCSLPNASAHFKYLQSLLKPGGKILMFEHVASTDPITRILQDVYTHTFWSRATLGCELNRPCGLWMKDIGGWEHVSILRPEIETASFLLPHDIAVFVKASYASMAHT</sequence>
<evidence type="ECO:0008006" key="5">
    <source>
        <dbReference type="Google" id="ProtNLM"/>
    </source>
</evidence>
<dbReference type="InterPro" id="IPR052356">
    <property type="entry name" value="Thiol_S-MT"/>
</dbReference>
<dbReference type="InterPro" id="IPR029063">
    <property type="entry name" value="SAM-dependent_MTases_sf"/>
</dbReference>
<evidence type="ECO:0000313" key="4">
    <source>
        <dbReference type="Proteomes" id="UP000310189"/>
    </source>
</evidence>
<comment type="caution">
    <text evidence="3">The sequence shown here is derived from an EMBL/GenBank/DDBJ whole genome shotgun (WGS) entry which is preliminary data.</text>
</comment>
<keyword evidence="2" id="KW-0812">Transmembrane</keyword>
<dbReference type="Proteomes" id="UP000310189">
    <property type="component" value="Unassembled WGS sequence"/>
</dbReference>